<dbReference type="PANTHER" id="PTHR22576:SF41">
    <property type="entry name" value="CASPASE 14, APOPTOSIS-RELATED CYSTEINE PEPTIDASE"/>
    <property type="match status" value="1"/>
</dbReference>
<organism evidence="6 7">
    <name type="scientific">Tribolium castaneum</name>
    <name type="common">Red flour beetle</name>
    <dbReference type="NCBI Taxonomy" id="7070"/>
    <lineage>
        <taxon>Eukaryota</taxon>
        <taxon>Metazoa</taxon>
        <taxon>Ecdysozoa</taxon>
        <taxon>Arthropoda</taxon>
        <taxon>Hexapoda</taxon>
        <taxon>Insecta</taxon>
        <taxon>Pterygota</taxon>
        <taxon>Neoptera</taxon>
        <taxon>Endopterygota</taxon>
        <taxon>Coleoptera</taxon>
        <taxon>Polyphaga</taxon>
        <taxon>Cucujiformia</taxon>
        <taxon>Tenebrionidae</taxon>
        <taxon>Tenebrionidae incertae sedis</taxon>
        <taxon>Tribolium</taxon>
    </lineage>
</organism>
<dbReference type="AlphaFoldDB" id="D6WD84"/>
<evidence type="ECO:0000256" key="2">
    <source>
        <dbReference type="RuleBase" id="RU003971"/>
    </source>
</evidence>
<comment type="similarity">
    <text evidence="1 2">Belongs to the peptidase C14A family.</text>
</comment>
<protein>
    <submittedName>
        <fullName evidence="6">Caspase-like Protein</fullName>
    </submittedName>
</protein>
<dbReference type="PROSITE" id="PS50207">
    <property type="entry name" value="CASPASE_P10"/>
    <property type="match status" value="1"/>
</dbReference>
<dbReference type="HOGENOM" id="CLU_878062_0_0_1"/>
<evidence type="ECO:0000259" key="5">
    <source>
        <dbReference type="PROSITE" id="PS50208"/>
    </source>
</evidence>
<proteinExistence type="inferred from homology"/>
<dbReference type="InterPro" id="IPR029030">
    <property type="entry name" value="Caspase-like_dom_sf"/>
</dbReference>
<feature type="coiled-coil region" evidence="3">
    <location>
        <begin position="304"/>
        <end position="331"/>
    </location>
</feature>
<evidence type="ECO:0000256" key="1">
    <source>
        <dbReference type="ARBA" id="ARBA00010134"/>
    </source>
</evidence>
<sequence>MQTDAAPNVSKQGEPFLSPDYEIKQREKITIEVQDKNVERFIERQELLLSPIEYQRKGNDPGLVLIFNQESFEDQPYRLGSRKDVNEIIITMSRLGFNIHDENIFNNLKRDEILETVNKLVARDMSQVNSLIVFFLTHGDDFNRLHAFDLTLETNEFWKEFVQCDDLKNKPKMFIFQACKGGNHSTTWDQNKKKIELVPQSTFDSNYLGPDMLIVYSTTEGNVSFRDPKNGSWFIQELCKNFSAYGRRDDVISLIMRTTKCLCRNYYHNDQEIIKKQMPIFVSTLKKKFYLNRSKDRNAWIQLLKNQENMMKSIEELKEKINELLNDKEKRNK</sequence>
<dbReference type="PRINTS" id="PR00376">
    <property type="entry name" value="IL1BCENZYME"/>
</dbReference>
<dbReference type="Pfam" id="PF00656">
    <property type="entry name" value="Peptidase_C14"/>
    <property type="match status" value="1"/>
</dbReference>
<reference evidence="6 7" key="1">
    <citation type="journal article" date="2008" name="Nature">
        <title>The genome of the model beetle and pest Tribolium castaneum.</title>
        <authorList>
            <consortium name="Tribolium Genome Sequencing Consortium"/>
            <person name="Richards S."/>
            <person name="Gibbs R.A."/>
            <person name="Weinstock G.M."/>
            <person name="Brown S.J."/>
            <person name="Denell R."/>
            <person name="Beeman R.W."/>
            <person name="Gibbs R."/>
            <person name="Beeman R.W."/>
            <person name="Brown S.J."/>
            <person name="Bucher G."/>
            <person name="Friedrich M."/>
            <person name="Grimmelikhuijzen C.J."/>
            <person name="Klingler M."/>
            <person name="Lorenzen M."/>
            <person name="Richards S."/>
            <person name="Roth S."/>
            <person name="Schroder R."/>
            <person name="Tautz D."/>
            <person name="Zdobnov E.M."/>
            <person name="Muzny D."/>
            <person name="Gibbs R.A."/>
            <person name="Weinstock G.M."/>
            <person name="Attaway T."/>
            <person name="Bell S."/>
            <person name="Buhay C.J."/>
            <person name="Chandrabose M.N."/>
            <person name="Chavez D."/>
            <person name="Clerk-Blankenburg K.P."/>
            <person name="Cree A."/>
            <person name="Dao M."/>
            <person name="Davis C."/>
            <person name="Chacko J."/>
            <person name="Dinh H."/>
            <person name="Dugan-Rocha S."/>
            <person name="Fowler G."/>
            <person name="Garner T.T."/>
            <person name="Garnes J."/>
            <person name="Gnirke A."/>
            <person name="Hawes A."/>
            <person name="Hernandez J."/>
            <person name="Hines S."/>
            <person name="Holder M."/>
            <person name="Hume J."/>
            <person name="Jhangiani S.N."/>
            <person name="Joshi V."/>
            <person name="Khan Z.M."/>
            <person name="Jackson L."/>
            <person name="Kovar C."/>
            <person name="Kowis A."/>
            <person name="Lee S."/>
            <person name="Lewis L.R."/>
            <person name="Margolis J."/>
            <person name="Morgan M."/>
            <person name="Nazareth L.V."/>
            <person name="Nguyen N."/>
            <person name="Okwuonu G."/>
            <person name="Parker D."/>
            <person name="Richards S."/>
            <person name="Ruiz S.J."/>
            <person name="Santibanez J."/>
            <person name="Savard J."/>
            <person name="Scherer S.E."/>
            <person name="Schneider B."/>
            <person name="Sodergren E."/>
            <person name="Tautz D."/>
            <person name="Vattahil S."/>
            <person name="Villasana D."/>
            <person name="White C.S."/>
            <person name="Wright R."/>
            <person name="Park Y."/>
            <person name="Beeman R.W."/>
            <person name="Lord J."/>
            <person name="Oppert B."/>
            <person name="Lorenzen M."/>
            <person name="Brown S."/>
            <person name="Wang L."/>
            <person name="Savard J."/>
            <person name="Tautz D."/>
            <person name="Richards S."/>
            <person name="Weinstock G."/>
            <person name="Gibbs R.A."/>
            <person name="Liu Y."/>
            <person name="Worley K."/>
            <person name="Weinstock G."/>
            <person name="Elsik C.G."/>
            <person name="Reese J.T."/>
            <person name="Elhaik E."/>
            <person name="Landan G."/>
            <person name="Graur D."/>
            <person name="Arensburger P."/>
            <person name="Atkinson P."/>
            <person name="Beeman R.W."/>
            <person name="Beidler J."/>
            <person name="Brown S.J."/>
            <person name="Demuth J.P."/>
            <person name="Drury D.W."/>
            <person name="Du Y.Z."/>
            <person name="Fujiwara H."/>
            <person name="Lorenzen M."/>
            <person name="Maselli V."/>
            <person name="Osanai M."/>
            <person name="Park Y."/>
            <person name="Robertson H.M."/>
            <person name="Tu Z."/>
            <person name="Wang J.J."/>
            <person name="Wang S."/>
            <person name="Richards S."/>
            <person name="Song H."/>
            <person name="Zhang L."/>
            <person name="Sodergren E."/>
            <person name="Werner D."/>
            <person name="Stanke M."/>
            <person name="Morgenstern B."/>
            <person name="Solovyev V."/>
            <person name="Kosarev P."/>
            <person name="Brown G."/>
            <person name="Chen H.C."/>
            <person name="Ermolaeva O."/>
            <person name="Hlavina W."/>
            <person name="Kapustin Y."/>
            <person name="Kiryutin B."/>
            <person name="Kitts P."/>
            <person name="Maglott D."/>
            <person name="Pruitt K."/>
            <person name="Sapojnikov V."/>
            <person name="Souvorov A."/>
            <person name="Mackey A.J."/>
            <person name="Waterhouse R.M."/>
            <person name="Wyder S."/>
            <person name="Zdobnov E.M."/>
            <person name="Zdobnov E.M."/>
            <person name="Wyder S."/>
            <person name="Kriventseva E.V."/>
            <person name="Kadowaki T."/>
            <person name="Bork P."/>
            <person name="Aranda M."/>
            <person name="Bao R."/>
            <person name="Beermann A."/>
            <person name="Berns N."/>
            <person name="Bolognesi R."/>
            <person name="Bonneton F."/>
            <person name="Bopp D."/>
            <person name="Brown S.J."/>
            <person name="Bucher G."/>
            <person name="Butts T."/>
            <person name="Chaumot A."/>
            <person name="Denell R.E."/>
            <person name="Ferrier D.E."/>
            <person name="Friedrich M."/>
            <person name="Gordon C.M."/>
            <person name="Jindra M."/>
            <person name="Klingler M."/>
            <person name="Lan Q."/>
            <person name="Lattorff H.M."/>
            <person name="Laudet V."/>
            <person name="von Levetsow C."/>
            <person name="Liu Z."/>
            <person name="Lutz R."/>
            <person name="Lynch J.A."/>
            <person name="da Fonseca R.N."/>
            <person name="Posnien N."/>
            <person name="Reuter R."/>
            <person name="Roth S."/>
            <person name="Savard J."/>
            <person name="Schinko J.B."/>
            <person name="Schmitt C."/>
            <person name="Schoppmeier M."/>
            <person name="Schroder R."/>
            <person name="Shippy T.D."/>
            <person name="Simonnet F."/>
            <person name="Marques-Souza H."/>
            <person name="Tautz D."/>
            <person name="Tomoyasu Y."/>
            <person name="Trauner J."/>
            <person name="Van der Zee M."/>
            <person name="Vervoort M."/>
            <person name="Wittkopp N."/>
            <person name="Wimmer E.A."/>
            <person name="Yang X."/>
            <person name="Jones A.K."/>
            <person name="Sattelle D.B."/>
            <person name="Ebert P.R."/>
            <person name="Nelson D."/>
            <person name="Scott J.G."/>
            <person name="Beeman R.W."/>
            <person name="Muthukrishnan S."/>
            <person name="Kramer K.J."/>
            <person name="Arakane Y."/>
            <person name="Beeman R.W."/>
            <person name="Zhu Q."/>
            <person name="Hogenkamp D."/>
            <person name="Dixit R."/>
            <person name="Oppert B."/>
            <person name="Jiang H."/>
            <person name="Zou Z."/>
            <person name="Marshall J."/>
            <person name="Elpidina E."/>
            <person name="Vinokurov K."/>
            <person name="Oppert C."/>
            <person name="Zou Z."/>
            <person name="Evans J."/>
            <person name="Lu Z."/>
            <person name="Zhao P."/>
            <person name="Sumathipala N."/>
            <person name="Altincicek B."/>
            <person name="Vilcinskas A."/>
            <person name="Williams M."/>
            <person name="Hultmark D."/>
            <person name="Hetru C."/>
            <person name="Jiang H."/>
            <person name="Grimmelikhuijzen C.J."/>
            <person name="Hauser F."/>
            <person name="Cazzamali G."/>
            <person name="Williamson M."/>
            <person name="Park Y."/>
            <person name="Li B."/>
            <person name="Tanaka Y."/>
            <person name="Predel R."/>
            <person name="Neupert S."/>
            <person name="Schachtner J."/>
            <person name="Verleyen P."/>
            <person name="Raible F."/>
            <person name="Bork P."/>
            <person name="Friedrich M."/>
            <person name="Walden K.K."/>
            <person name="Robertson H.M."/>
            <person name="Angeli S."/>
            <person name="Foret S."/>
            <person name="Bucher G."/>
            <person name="Schuetz S."/>
            <person name="Maleszka R."/>
            <person name="Wimmer E.A."/>
            <person name="Beeman R.W."/>
            <person name="Lorenzen M."/>
            <person name="Tomoyasu Y."/>
            <person name="Miller S.C."/>
            <person name="Grossmann D."/>
            <person name="Bucher G."/>
        </authorList>
    </citation>
    <scope>NUCLEOTIDE SEQUENCE [LARGE SCALE GENOMIC DNA]</scope>
    <source>
        <strain evidence="6 7">Georgia GA2</strain>
    </source>
</reference>
<dbReference type="Proteomes" id="UP000007266">
    <property type="component" value="Linkage group 3"/>
</dbReference>
<dbReference type="EMBL" id="KQ971321">
    <property type="protein sequence ID" value="EFA01241.2"/>
    <property type="molecule type" value="Genomic_DNA"/>
</dbReference>
<dbReference type="InterPro" id="IPR052039">
    <property type="entry name" value="Caspase-related_regulators"/>
</dbReference>
<evidence type="ECO:0000256" key="3">
    <source>
        <dbReference type="SAM" id="Coils"/>
    </source>
</evidence>
<dbReference type="GO" id="GO:0004197">
    <property type="term" value="F:cysteine-type endopeptidase activity"/>
    <property type="evidence" value="ECO:0007669"/>
    <property type="project" value="InterPro"/>
</dbReference>
<dbReference type="SUPFAM" id="SSF52129">
    <property type="entry name" value="Caspase-like"/>
    <property type="match status" value="1"/>
</dbReference>
<dbReference type="KEGG" id="tca:100142180"/>
<name>D6WD84_TRICA</name>
<dbReference type="InParanoid" id="D6WD84"/>
<reference evidence="6 7" key="2">
    <citation type="journal article" date="2010" name="Nucleic Acids Res.">
        <title>BeetleBase in 2010: revisions to provide comprehensive genomic information for Tribolium castaneum.</title>
        <authorList>
            <person name="Kim H.S."/>
            <person name="Murphy T."/>
            <person name="Xia J."/>
            <person name="Caragea D."/>
            <person name="Park Y."/>
            <person name="Beeman R.W."/>
            <person name="Lorenzen M.D."/>
            <person name="Butcher S."/>
            <person name="Manak J.R."/>
            <person name="Brown S.J."/>
        </authorList>
    </citation>
    <scope>GENOME REANNOTATION</scope>
    <source>
        <strain evidence="6 7">Georgia GA2</strain>
    </source>
</reference>
<dbReference type="eggNOG" id="KOG3573">
    <property type="taxonomic scope" value="Eukaryota"/>
</dbReference>
<dbReference type="OrthoDB" id="6114029at2759"/>
<dbReference type="PANTHER" id="PTHR22576">
    <property type="entry name" value="MUCOSA ASSOCIATED LYMPHOID TISSUE LYMPHOMA TRANSLOCATION PROTEIN 1/PARACASPASE"/>
    <property type="match status" value="1"/>
</dbReference>
<dbReference type="InterPro" id="IPR001309">
    <property type="entry name" value="Pept_C14_p20"/>
</dbReference>
<dbReference type="STRING" id="7070.D6WD84"/>
<dbReference type="InterPro" id="IPR015917">
    <property type="entry name" value="Pept_C14A"/>
</dbReference>
<keyword evidence="7" id="KW-1185">Reference proteome</keyword>
<dbReference type="Gene3D" id="3.40.50.1460">
    <property type="match status" value="1"/>
</dbReference>
<dbReference type="InterPro" id="IPR011600">
    <property type="entry name" value="Pept_C14_caspase"/>
</dbReference>
<accession>D6WD84</accession>
<gene>
    <name evidence="6" type="primary">AUGUSTUS-3.0.2_00105</name>
    <name evidence="6" type="ORF">TcasGA2_TC000105</name>
</gene>
<feature type="domain" description="Caspase family p10" evidence="4">
    <location>
        <begin position="211"/>
        <end position="293"/>
    </location>
</feature>
<dbReference type="GO" id="GO:0006508">
    <property type="term" value="P:proteolysis"/>
    <property type="evidence" value="ECO:0007669"/>
    <property type="project" value="InterPro"/>
</dbReference>
<dbReference type="SMART" id="SM00115">
    <property type="entry name" value="CASc"/>
    <property type="match status" value="1"/>
</dbReference>
<dbReference type="GO" id="GO:0043027">
    <property type="term" value="F:cysteine-type endopeptidase inhibitor activity involved in apoptotic process"/>
    <property type="evidence" value="ECO:0000318"/>
    <property type="project" value="GO_Central"/>
</dbReference>
<keyword evidence="3" id="KW-0175">Coiled coil</keyword>
<dbReference type="OMA" id="LETNEFW"/>
<dbReference type="GO" id="GO:0043066">
    <property type="term" value="P:negative regulation of apoptotic process"/>
    <property type="evidence" value="ECO:0000318"/>
    <property type="project" value="GO_Central"/>
</dbReference>
<feature type="domain" description="Caspase family p20" evidence="5">
    <location>
        <begin position="60"/>
        <end position="183"/>
    </location>
</feature>
<dbReference type="GO" id="GO:0089720">
    <property type="term" value="F:caspase binding"/>
    <property type="evidence" value="ECO:0000318"/>
    <property type="project" value="GO_Central"/>
</dbReference>
<evidence type="ECO:0000313" key="6">
    <source>
        <dbReference type="EMBL" id="EFA01241.2"/>
    </source>
</evidence>
<evidence type="ECO:0000259" key="4">
    <source>
        <dbReference type="PROSITE" id="PS50207"/>
    </source>
</evidence>
<dbReference type="PROSITE" id="PS50208">
    <property type="entry name" value="CASPASE_P20"/>
    <property type="match status" value="1"/>
</dbReference>
<dbReference type="InterPro" id="IPR002138">
    <property type="entry name" value="Pept_C14_p10"/>
</dbReference>
<evidence type="ECO:0000313" key="7">
    <source>
        <dbReference type="Proteomes" id="UP000007266"/>
    </source>
</evidence>